<accession>A0A0V8GH07</accession>
<dbReference type="RefSeq" id="WP_058265290.1">
    <property type="nucleotide sequence ID" value="NZ_FMYN01000002.1"/>
</dbReference>
<feature type="transmembrane region" description="Helical" evidence="1">
    <location>
        <begin position="7"/>
        <end position="26"/>
    </location>
</feature>
<dbReference type="OrthoDB" id="2356053at2"/>
<evidence type="ECO:0000313" key="2">
    <source>
        <dbReference type="EMBL" id="KSU49547.1"/>
    </source>
</evidence>
<gene>
    <name evidence="2" type="ORF">AS033_09280</name>
</gene>
<evidence type="ECO:0000313" key="3">
    <source>
        <dbReference type="Proteomes" id="UP000053797"/>
    </source>
</evidence>
<dbReference type="Proteomes" id="UP000053797">
    <property type="component" value="Unassembled WGS sequence"/>
</dbReference>
<keyword evidence="1" id="KW-0812">Transmembrane</keyword>
<evidence type="ECO:0000256" key="1">
    <source>
        <dbReference type="SAM" id="Phobius"/>
    </source>
</evidence>
<keyword evidence="1" id="KW-1133">Transmembrane helix</keyword>
<dbReference type="EMBL" id="LNQL01000002">
    <property type="protein sequence ID" value="KSU49547.1"/>
    <property type="molecule type" value="Genomic_DNA"/>
</dbReference>
<dbReference type="AlphaFoldDB" id="A0A0V8GH07"/>
<organism evidence="2 3">
    <name type="scientific">Exiguobacterium indicum</name>
    <dbReference type="NCBI Taxonomy" id="296995"/>
    <lineage>
        <taxon>Bacteria</taxon>
        <taxon>Bacillati</taxon>
        <taxon>Bacillota</taxon>
        <taxon>Bacilli</taxon>
        <taxon>Bacillales</taxon>
        <taxon>Bacillales Family XII. Incertae Sedis</taxon>
        <taxon>Exiguobacterium</taxon>
    </lineage>
</organism>
<protein>
    <submittedName>
        <fullName evidence="2">Uncharacterized protein</fullName>
    </submittedName>
</protein>
<keyword evidence="1" id="KW-0472">Membrane</keyword>
<proteinExistence type="predicted"/>
<sequence>MKRYRQLLIYGLIILMTIGSYIGYTLSIQGADLSLETVSGKPSQIENFNLRLQTQGMRSTIYDVNAKGDIEKQSNSYVGQLFREDKMTDLPDKYYAFTTQMETNVSGDEQSEYAIQIKHNKLRFKMFTFKTEEMFEKTFQYDTKLETGIDLQASVIDKQAMKVYIQLDRIDQPTKTKLLVLDLTGDRVEEIVLQKPVAPKNARQFLAIHQNEIVYTEQPFDGDEENTKHSYFLDDGKSVRSIKELDQQQIGYTPYANGRYLIGLRLPEGETKRIEWSTFDLETKRLSEHSVSSPLVLKKIDWLDSTDEMQLYLSSETNAGFQVSVIDLKHEQLIYQGEIKDANRKKGTNIYDFSVQ</sequence>
<reference evidence="2 3" key="1">
    <citation type="journal article" date="2015" name="Int. J. Syst. Evol. Microbiol.">
        <title>Exiguobacterium enclense sp. nov., isolated from sediment.</title>
        <authorList>
            <person name="Dastager S.G."/>
            <person name="Mawlankar R."/>
            <person name="Sonalkar V.V."/>
            <person name="Thorat M.N."/>
            <person name="Mual P."/>
            <person name="Verma A."/>
            <person name="Krishnamurthi S."/>
            <person name="Tang S.K."/>
            <person name="Li W.J."/>
        </authorList>
    </citation>
    <scope>NUCLEOTIDE SEQUENCE [LARGE SCALE GENOMIC DNA]</scope>
    <source>
        <strain evidence="2 3">NIO-1109</strain>
    </source>
</reference>
<name>A0A0V8GH07_9BACL</name>
<comment type="caution">
    <text evidence="2">The sequence shown here is derived from an EMBL/GenBank/DDBJ whole genome shotgun (WGS) entry which is preliminary data.</text>
</comment>